<dbReference type="EMBL" id="AP019377">
    <property type="protein sequence ID" value="BBH94215.1"/>
    <property type="molecule type" value="Genomic_DNA"/>
</dbReference>
<protein>
    <submittedName>
        <fullName evidence="1">Uncharacterized protein</fullName>
    </submittedName>
</protein>
<proteinExistence type="predicted"/>
<dbReference type="InterPro" id="IPR006230">
    <property type="entry name" value="MutL"/>
</dbReference>
<sequence length="621" mass="65766">MQTQLNQQEGQAAAHRKDAAAANSILVADCGSVLTKVSLLGLVEGQYRLMARGEAPTTLTTPQEDITRGIVQAINEIELVTGRQIIVDGRLLAPEQPDGNGVDVFVSTISAGGPLRLVVLGAASPALTDLVRQAVSGLYAEMHALPSPTFTASMAATQLSPPGATPLPGAAGPAPWTPERLALEWRRQIDRLRELQPHAAIIVGMADGPTGATPIQEACQLLLNAAHEQREKTRTFPLPVLYAAAPQYVEASRRLINGAGEVMRLDPLVSAANLGPISMAASSLYERAILRRLPGSETLWSWSAAAPVATATSLSSLVRFLAHHYTMNVMAVDAGGANTTLLLAGERGEFIPMVNAGIGVGSGLGELLKRVGSQNISRWLPFDVSDEELRQFVLNTMLHPHVVPSNQRELQISQAFAREAILLTAEALKTGALSNFSPDLILATGSVLAHAPRPAQAALILLDALQPRGVTSLVLDRTLLFQQLGAIATVNPVAAVQVNENDAVTHRLGTCVIPYGALPPDQIALRVVVEYSNGRQVQVEVMSGSIEVIPLRLNEQALLTLYPAPTVDVGLGPGERARAAEEIDGGLVGLIIDARGRPLVLPGDKAERQARLLQWSQAIGA</sequence>
<accession>A0A455T656</accession>
<reference evidence="1" key="1">
    <citation type="submission" date="2018-12" db="EMBL/GenBank/DDBJ databases">
        <title>Novel natural products biosynthetic potential of the class Ktedonobacteria.</title>
        <authorList>
            <person name="Zheng Y."/>
            <person name="Saitou A."/>
            <person name="Wang C.M."/>
            <person name="Toyoda A."/>
            <person name="Minakuchi Y."/>
            <person name="Sekiguchi Y."/>
            <person name="Ueda K."/>
            <person name="Takano H."/>
            <person name="Sakai Y."/>
            <person name="Yokota A."/>
            <person name="Yabe S."/>
        </authorList>
    </citation>
    <scope>NUCLEOTIDE SEQUENCE</scope>
    <source>
        <strain evidence="1">A3-2</strain>
    </source>
</reference>
<organism evidence="1">
    <name type="scientific">Thermogemmatispora argillosa</name>
    <dbReference type="NCBI Taxonomy" id="2045280"/>
    <lineage>
        <taxon>Bacteria</taxon>
        <taxon>Bacillati</taxon>
        <taxon>Chloroflexota</taxon>
        <taxon>Ktedonobacteria</taxon>
        <taxon>Thermogemmatisporales</taxon>
        <taxon>Thermogemmatisporaceae</taxon>
        <taxon>Thermogemmatispora</taxon>
    </lineage>
</organism>
<dbReference type="Pfam" id="PF13941">
    <property type="entry name" value="MutL"/>
    <property type="match status" value="1"/>
</dbReference>
<dbReference type="AlphaFoldDB" id="A0A455T656"/>
<name>A0A455T656_9CHLR</name>
<evidence type="ECO:0000313" key="1">
    <source>
        <dbReference type="EMBL" id="BBH94215.1"/>
    </source>
</evidence>
<gene>
    <name evidence="1" type="ORF">KTA_24140</name>
</gene>